<name>A0ACA9RYX4_9GLOM</name>
<dbReference type="Proteomes" id="UP000789920">
    <property type="component" value="Unassembled WGS sequence"/>
</dbReference>
<proteinExistence type="predicted"/>
<organism evidence="1 2">
    <name type="scientific">Racocetra persica</name>
    <dbReference type="NCBI Taxonomy" id="160502"/>
    <lineage>
        <taxon>Eukaryota</taxon>
        <taxon>Fungi</taxon>
        <taxon>Fungi incertae sedis</taxon>
        <taxon>Mucoromycota</taxon>
        <taxon>Glomeromycotina</taxon>
        <taxon>Glomeromycetes</taxon>
        <taxon>Diversisporales</taxon>
        <taxon>Gigasporaceae</taxon>
        <taxon>Racocetra</taxon>
    </lineage>
</organism>
<feature type="non-terminal residue" evidence="1">
    <location>
        <position position="66"/>
    </location>
</feature>
<comment type="caution">
    <text evidence="1">The sequence shown here is derived from an EMBL/GenBank/DDBJ whole genome shotgun (WGS) entry which is preliminary data.</text>
</comment>
<sequence length="66" mass="7634">SKKYIRGGPNVILTKKTKPGFLVEIDEKFLIREVSEQSEQFQKEIINKEKKSILSESLKVVDLVEQ</sequence>
<reference evidence="1" key="1">
    <citation type="submission" date="2021-06" db="EMBL/GenBank/DDBJ databases">
        <authorList>
            <person name="Kallberg Y."/>
            <person name="Tangrot J."/>
            <person name="Rosling A."/>
        </authorList>
    </citation>
    <scope>NUCLEOTIDE SEQUENCE</scope>
    <source>
        <strain evidence="1">MA461A</strain>
    </source>
</reference>
<protein>
    <submittedName>
        <fullName evidence="1">13892_t:CDS:1</fullName>
    </submittedName>
</protein>
<gene>
    <name evidence="1" type="ORF">RPERSI_LOCUS24931</name>
</gene>
<feature type="non-terminal residue" evidence="1">
    <location>
        <position position="1"/>
    </location>
</feature>
<keyword evidence="2" id="KW-1185">Reference proteome</keyword>
<evidence type="ECO:0000313" key="2">
    <source>
        <dbReference type="Proteomes" id="UP000789920"/>
    </source>
</evidence>
<dbReference type="EMBL" id="CAJVQC010081106">
    <property type="protein sequence ID" value="CAG8818511.1"/>
    <property type="molecule type" value="Genomic_DNA"/>
</dbReference>
<evidence type="ECO:0000313" key="1">
    <source>
        <dbReference type="EMBL" id="CAG8818511.1"/>
    </source>
</evidence>
<accession>A0ACA9RYX4</accession>